<feature type="region of interest" description="Disordered" evidence="2">
    <location>
        <begin position="303"/>
        <end position="327"/>
    </location>
</feature>
<gene>
    <name evidence="3" type="ORF">ABMA28_012947</name>
</gene>
<evidence type="ECO:0000256" key="2">
    <source>
        <dbReference type="SAM" id="MobiDB-lite"/>
    </source>
</evidence>
<feature type="coiled-coil region" evidence="1">
    <location>
        <begin position="1"/>
        <end position="35"/>
    </location>
</feature>
<evidence type="ECO:0000313" key="3">
    <source>
        <dbReference type="EMBL" id="KAL0808502.1"/>
    </source>
</evidence>
<comment type="caution">
    <text evidence="3">The sequence shown here is derived from an EMBL/GenBank/DDBJ whole genome shotgun (WGS) entry which is preliminary data.</text>
</comment>
<dbReference type="AlphaFoldDB" id="A0ABD0S3N9"/>
<proteinExistence type="predicted"/>
<evidence type="ECO:0000256" key="1">
    <source>
        <dbReference type="SAM" id="Coils"/>
    </source>
</evidence>
<feature type="compositionally biased region" description="Basic and acidic residues" evidence="2">
    <location>
        <begin position="93"/>
        <end position="116"/>
    </location>
</feature>
<reference evidence="3 4" key="1">
    <citation type="submission" date="2024-06" db="EMBL/GenBank/DDBJ databases">
        <title>A chromosome-level genome assembly of beet webworm, Loxostege sticticalis.</title>
        <authorList>
            <person name="Zhang Y."/>
        </authorList>
    </citation>
    <scope>NUCLEOTIDE SEQUENCE [LARGE SCALE GENOMIC DNA]</scope>
    <source>
        <strain evidence="3">AQ028</strain>
        <tissue evidence="3">Male pupae</tissue>
    </source>
</reference>
<organism evidence="3 4">
    <name type="scientific">Loxostege sticticalis</name>
    <name type="common">Beet webworm moth</name>
    <dbReference type="NCBI Taxonomy" id="481309"/>
    <lineage>
        <taxon>Eukaryota</taxon>
        <taxon>Metazoa</taxon>
        <taxon>Ecdysozoa</taxon>
        <taxon>Arthropoda</taxon>
        <taxon>Hexapoda</taxon>
        <taxon>Insecta</taxon>
        <taxon>Pterygota</taxon>
        <taxon>Neoptera</taxon>
        <taxon>Endopterygota</taxon>
        <taxon>Lepidoptera</taxon>
        <taxon>Glossata</taxon>
        <taxon>Ditrysia</taxon>
        <taxon>Pyraloidea</taxon>
        <taxon>Crambidae</taxon>
        <taxon>Pyraustinae</taxon>
        <taxon>Loxostege</taxon>
    </lineage>
</organism>
<keyword evidence="1" id="KW-0175">Coiled coil</keyword>
<accession>A0ABD0S3N9</accession>
<dbReference type="EMBL" id="JBEDNZ010000031">
    <property type="protein sequence ID" value="KAL0808502.1"/>
    <property type="molecule type" value="Genomic_DNA"/>
</dbReference>
<feature type="region of interest" description="Disordered" evidence="2">
    <location>
        <begin position="82"/>
        <end position="171"/>
    </location>
</feature>
<evidence type="ECO:0000313" key="4">
    <source>
        <dbReference type="Proteomes" id="UP001549921"/>
    </source>
</evidence>
<dbReference type="Proteomes" id="UP001549921">
    <property type="component" value="Unassembled WGS sequence"/>
</dbReference>
<sequence>MSTLSEELNNVEKCIIDLENTLKQIKDEMRKSEFAAEIFLIKLKHDKVRAMNAVAKSQAILANMDQMLANTEFGLALNNLGSQMNQQTRPNKKKADARSEESRPKKVKLTTERESGELSFISFKRRSSRSNKENGKNTSSKKHASKTQEKKPVPELQVSLNTNVPPTSPKTVPCSVPLRNLTNNIWPVHEKKTIFLSNPPIRNTKVNHNIGYYSSAHANEILGYNPDSVPQAQSNNVKLTAKSLSSSRNTQQDCPMQLNRAYNLSVSPGYNLCISPGYVVSHQAQVHQTKDSTPQTKDVVITSDRATPKVKSSNKTDTPKVTDGSNDDITNKLFRDLMCNKKNETKYDDIHSAASAETLVITRNLKIDTDFDTFQEF</sequence>
<name>A0ABD0S3N9_LOXSC</name>
<protein>
    <submittedName>
        <fullName evidence="3">Uncharacterized protein</fullName>
    </submittedName>
</protein>